<accession>A0ABX6IKH3</accession>
<dbReference type="Gene3D" id="3.40.50.1820">
    <property type="entry name" value="alpha/beta hydrolase"/>
    <property type="match status" value="1"/>
</dbReference>
<protein>
    <submittedName>
        <fullName evidence="2">Alpha/beta fold hydrolase</fullName>
    </submittedName>
</protein>
<evidence type="ECO:0000259" key="1">
    <source>
        <dbReference type="Pfam" id="PF00561"/>
    </source>
</evidence>
<keyword evidence="2" id="KW-0378">Hydrolase</keyword>
<evidence type="ECO:0000313" key="2">
    <source>
        <dbReference type="EMBL" id="QHN35849.1"/>
    </source>
</evidence>
<feature type="domain" description="AB hydrolase-1" evidence="1">
    <location>
        <begin position="21"/>
        <end position="245"/>
    </location>
</feature>
<gene>
    <name evidence="2" type="ORF">GII31_14195</name>
</gene>
<dbReference type="PRINTS" id="PR00111">
    <property type="entry name" value="ABHYDROLASE"/>
</dbReference>
<keyword evidence="3" id="KW-1185">Reference proteome</keyword>
<dbReference type="PANTHER" id="PTHR43798:SF33">
    <property type="entry name" value="HYDROLASE, PUTATIVE (AFU_ORTHOLOGUE AFUA_2G14860)-RELATED"/>
    <property type="match status" value="1"/>
</dbReference>
<dbReference type="Proteomes" id="UP001059836">
    <property type="component" value="Chromosome"/>
</dbReference>
<sequence length="264" mass="29038">MRDFITDVDGARLSGETSEAPAVVLVHGMAGDRYDWNMLVDTLPDSLALLRYDLRGFGASTATDGVTFSHSDDLIAVLDAQGIDRAVLVGVSMGGAIVANTALNHPDRVSGLVLISPGLIGWRWSRDWRTRWRDVAALVRAGDIDAARSLWWAHPMFDAVRETSGAGDLREALDRYHGRQWLGDDQRPELPDIERLHTLRTPTVLLSGGRDVEDMRLIADTISAAAPNVERIDLPDAGHMLHRERPADVAAAITRLTRPILRRS</sequence>
<dbReference type="RefSeq" id="WP_213244088.1">
    <property type="nucleotide sequence ID" value="NZ_CP045806.1"/>
</dbReference>
<dbReference type="EMBL" id="CP045809">
    <property type="protein sequence ID" value="QHN35849.1"/>
    <property type="molecule type" value="Genomic_DNA"/>
</dbReference>
<organism evidence="2 3">
    <name type="scientific">Gordonia pseudamarae</name>
    <dbReference type="NCBI Taxonomy" id="2831662"/>
    <lineage>
        <taxon>Bacteria</taxon>
        <taxon>Bacillati</taxon>
        <taxon>Actinomycetota</taxon>
        <taxon>Actinomycetes</taxon>
        <taxon>Mycobacteriales</taxon>
        <taxon>Gordoniaceae</taxon>
        <taxon>Gordonia</taxon>
    </lineage>
</organism>
<dbReference type="InterPro" id="IPR029058">
    <property type="entry name" value="AB_hydrolase_fold"/>
</dbReference>
<evidence type="ECO:0000313" key="3">
    <source>
        <dbReference type="Proteomes" id="UP001059836"/>
    </source>
</evidence>
<dbReference type="Pfam" id="PF00561">
    <property type="entry name" value="Abhydrolase_1"/>
    <property type="match status" value="1"/>
</dbReference>
<dbReference type="InterPro" id="IPR000073">
    <property type="entry name" value="AB_hydrolase_1"/>
</dbReference>
<name>A0ABX6IKH3_9ACTN</name>
<dbReference type="InterPro" id="IPR050266">
    <property type="entry name" value="AB_hydrolase_sf"/>
</dbReference>
<proteinExistence type="predicted"/>
<dbReference type="GO" id="GO:0016787">
    <property type="term" value="F:hydrolase activity"/>
    <property type="evidence" value="ECO:0007669"/>
    <property type="project" value="UniProtKB-KW"/>
</dbReference>
<dbReference type="SUPFAM" id="SSF53474">
    <property type="entry name" value="alpha/beta-Hydrolases"/>
    <property type="match status" value="1"/>
</dbReference>
<reference evidence="2" key="1">
    <citation type="journal article" date="2021" name="Nat. Microbiol.">
        <title>Cocultivation of an ultrasmall environmental parasitic bacterium with lytic ability against bacteria associated with wastewater foams.</title>
        <authorList>
            <person name="Batinovic S."/>
            <person name="Rose J.J.A."/>
            <person name="Ratcliffe J."/>
            <person name="Seviour R.J."/>
            <person name="Petrovski S."/>
        </authorList>
    </citation>
    <scope>NUCLEOTIDE SEQUENCE</scope>
    <source>
        <strain evidence="2">CON9</strain>
    </source>
</reference>
<dbReference type="PANTHER" id="PTHR43798">
    <property type="entry name" value="MONOACYLGLYCEROL LIPASE"/>
    <property type="match status" value="1"/>
</dbReference>